<reference evidence="2" key="1">
    <citation type="submission" date="2016-10" db="EMBL/GenBank/DDBJ databases">
        <authorList>
            <person name="Varghese N."/>
            <person name="Submissions S."/>
        </authorList>
    </citation>
    <scope>NUCLEOTIDE SEQUENCE [LARGE SCALE GENOMIC DNA]</scope>
    <source>
        <strain evidence="2">DSM 5918</strain>
    </source>
</reference>
<evidence type="ECO:0000313" key="2">
    <source>
        <dbReference type="Proteomes" id="UP000198635"/>
    </source>
</evidence>
<protein>
    <submittedName>
        <fullName evidence="1">Uncharacterized protein</fullName>
    </submittedName>
</protein>
<dbReference type="STRING" id="52560.SAMN04488082_11543"/>
<organism evidence="1 2">
    <name type="scientific">Desulfomicrobium apsheronum</name>
    <dbReference type="NCBI Taxonomy" id="52560"/>
    <lineage>
        <taxon>Bacteria</taxon>
        <taxon>Pseudomonadati</taxon>
        <taxon>Thermodesulfobacteriota</taxon>
        <taxon>Desulfovibrionia</taxon>
        <taxon>Desulfovibrionales</taxon>
        <taxon>Desulfomicrobiaceae</taxon>
        <taxon>Desulfomicrobium</taxon>
    </lineage>
</organism>
<keyword evidence="2" id="KW-1185">Reference proteome</keyword>
<gene>
    <name evidence="1" type="ORF">SAMN04488082_11543</name>
</gene>
<dbReference type="Proteomes" id="UP000198635">
    <property type="component" value="Unassembled WGS sequence"/>
</dbReference>
<accession>A0A1I3X4G9</accession>
<sequence length="79" mass="8665">MVTATSKATWQTQHANTFDKMSAKNFPAIIRQGIEICTVPVNVQGLRHALFPNSSSLFGSQPQNLTPHHKIVETAFEGS</sequence>
<name>A0A1I3X4G9_9BACT</name>
<evidence type="ECO:0000313" key="1">
    <source>
        <dbReference type="EMBL" id="SFK14440.1"/>
    </source>
</evidence>
<dbReference type="EMBL" id="FORX01000015">
    <property type="protein sequence ID" value="SFK14440.1"/>
    <property type="molecule type" value="Genomic_DNA"/>
</dbReference>
<proteinExistence type="predicted"/>
<dbReference type="AlphaFoldDB" id="A0A1I3X4G9"/>